<accession>A0ABX2M3D0</accession>
<sequence>MRKYWMAVLLLIAIGPAEAQTSPYAPHQLTNAVPNARYEIVQSPMAARWTFKLDRHTGGVWQLVATSDNGLTWEGMVVVQPPTVNSPSKPRFQLFTSGIAARYTFLLDTETGRTWQLTAQKFTPKDSSQETEINVWQPFQP</sequence>
<keyword evidence="1" id="KW-0732">Signal</keyword>
<reference evidence="2 3" key="1">
    <citation type="journal article" date="2020" name="Front. Plant Sci.">
        <title>Isolation of Rhizosphere Bacteria That Improve Quality and Water Stress Tolerance in Greenhouse Ornamentals.</title>
        <authorList>
            <person name="Nordstedt N.P."/>
            <person name="Jones M.L."/>
        </authorList>
    </citation>
    <scope>NUCLEOTIDE SEQUENCE [LARGE SCALE GENOMIC DNA]</scope>
    <source>
        <strain evidence="2 3">C6C2</strain>
    </source>
</reference>
<dbReference type="Proteomes" id="UP000536746">
    <property type="component" value="Unassembled WGS sequence"/>
</dbReference>
<evidence type="ECO:0000313" key="3">
    <source>
        <dbReference type="Proteomes" id="UP000536746"/>
    </source>
</evidence>
<comment type="caution">
    <text evidence="2">The sequence shown here is derived from an EMBL/GenBank/DDBJ whole genome shotgun (WGS) entry which is preliminary data.</text>
</comment>
<evidence type="ECO:0000256" key="1">
    <source>
        <dbReference type="SAM" id="SignalP"/>
    </source>
</evidence>
<keyword evidence="3" id="KW-1185">Reference proteome</keyword>
<name>A0ABX2M3D0_9BURK</name>
<gene>
    <name evidence="2" type="ORF">HNO84_21705</name>
</gene>
<feature type="signal peptide" evidence="1">
    <location>
        <begin position="1"/>
        <end position="19"/>
    </location>
</feature>
<dbReference type="RefSeq" id="WP_175354894.1">
    <property type="nucleotide sequence ID" value="NZ_JABFMT010000037.1"/>
</dbReference>
<protein>
    <submittedName>
        <fullName evidence="2">Uncharacterized protein</fullName>
    </submittedName>
</protein>
<dbReference type="EMBL" id="JABFMT010000037">
    <property type="protein sequence ID" value="NUU04233.1"/>
    <property type="molecule type" value="Genomic_DNA"/>
</dbReference>
<organism evidence="2 3">
    <name type="scientific">Herbaspirillum robiniae</name>
    <dbReference type="NCBI Taxonomy" id="2014887"/>
    <lineage>
        <taxon>Bacteria</taxon>
        <taxon>Pseudomonadati</taxon>
        <taxon>Pseudomonadota</taxon>
        <taxon>Betaproteobacteria</taxon>
        <taxon>Burkholderiales</taxon>
        <taxon>Oxalobacteraceae</taxon>
        <taxon>Herbaspirillum</taxon>
    </lineage>
</organism>
<proteinExistence type="predicted"/>
<evidence type="ECO:0000313" key="2">
    <source>
        <dbReference type="EMBL" id="NUU04233.1"/>
    </source>
</evidence>
<feature type="chain" id="PRO_5046285599" evidence="1">
    <location>
        <begin position="20"/>
        <end position="141"/>
    </location>
</feature>